<sequence length="269" mass="29595">MSSRRRLCGGSSTSSCCGRKAIAECLNREGVSCRSAHSPRQNSASEDGRLAALVHRGILENPRYTGCAIYGRWQKVEELLDPEDVAAGYVMKFRRSPQAKIVRSRQLAHPAIVPVETLLLRSSSGAAGSQAVSRPGRPMTGRTDHPVSGSAADLEEARVRVSGRIRCGICVRTMEGAARREDTIYYRSNARTLVPGSATAMDHPRQIYLREDLITPHLNRWIGRLFDPIHRSEPITALLEADDSADELRDQIERLRDPVAAAETVLEVA</sequence>
<proteinExistence type="predicted"/>
<dbReference type="EMBL" id="SJJY01000002">
    <property type="protein sequence ID" value="TCC25393.1"/>
    <property type="molecule type" value="Genomic_DNA"/>
</dbReference>
<name>A0ABY2A8U5_9ACTN</name>
<evidence type="ECO:0000256" key="1">
    <source>
        <dbReference type="SAM" id="MobiDB-lite"/>
    </source>
</evidence>
<keyword evidence="3" id="KW-1185">Reference proteome</keyword>
<evidence type="ECO:0000313" key="3">
    <source>
        <dbReference type="Proteomes" id="UP000292385"/>
    </source>
</evidence>
<organism evidence="2 3">
    <name type="scientific">Kribbella speibonae</name>
    <dbReference type="NCBI Taxonomy" id="1572660"/>
    <lineage>
        <taxon>Bacteria</taxon>
        <taxon>Bacillati</taxon>
        <taxon>Actinomycetota</taxon>
        <taxon>Actinomycetes</taxon>
        <taxon>Propionibacteriales</taxon>
        <taxon>Kribbellaceae</taxon>
        <taxon>Kribbella</taxon>
    </lineage>
</organism>
<dbReference type="Proteomes" id="UP000292385">
    <property type="component" value="Unassembled WGS sequence"/>
</dbReference>
<gene>
    <name evidence="2" type="ORF">E0H58_14670</name>
</gene>
<evidence type="ECO:0000313" key="2">
    <source>
        <dbReference type="EMBL" id="TCC25393.1"/>
    </source>
</evidence>
<feature type="region of interest" description="Disordered" evidence="1">
    <location>
        <begin position="124"/>
        <end position="152"/>
    </location>
</feature>
<comment type="caution">
    <text evidence="2">The sequence shown here is derived from an EMBL/GenBank/DDBJ whole genome shotgun (WGS) entry which is preliminary data.</text>
</comment>
<accession>A0ABY2A8U5</accession>
<evidence type="ECO:0008006" key="4">
    <source>
        <dbReference type="Google" id="ProtNLM"/>
    </source>
</evidence>
<dbReference type="RefSeq" id="WP_131461854.1">
    <property type="nucleotide sequence ID" value="NZ_SJJY01000002.1"/>
</dbReference>
<reference evidence="2 3" key="1">
    <citation type="submission" date="2019-02" db="EMBL/GenBank/DDBJ databases">
        <title>Kribbella capetownensis sp. nov. and Kribbella speibonae sp. nov., isolated from soil.</title>
        <authorList>
            <person name="Curtis S.M."/>
            <person name="Norton I."/>
            <person name="Everest G.J."/>
            <person name="Meyers P.R."/>
        </authorList>
    </citation>
    <scope>NUCLEOTIDE SEQUENCE [LARGE SCALE GENOMIC DNA]</scope>
    <source>
        <strain evidence="2 3">SK5</strain>
    </source>
</reference>
<protein>
    <recommendedName>
        <fullName evidence="4">Recombinase domain-containing protein</fullName>
    </recommendedName>
</protein>